<evidence type="ECO:0000313" key="5">
    <source>
        <dbReference type="Proteomes" id="UP000033121"/>
    </source>
</evidence>
<dbReference type="PANTHER" id="PTHR35089">
    <property type="entry name" value="CHAPERONE PROTEIN SKP"/>
    <property type="match status" value="1"/>
</dbReference>
<dbReference type="InterPro" id="IPR005632">
    <property type="entry name" value="Chaperone_Skp"/>
</dbReference>
<sequence length="197" mass="22923">MKQLSLVLSIIATGISGYLLVNQLSAGKKVSAPVTTTAAEKTATPEHFKIAYFDIDSLQNKYEYFKDALSELKKNEESMNKDLSAMERNYQAKIGEWQKKGATMSQSEADAVQREYAQMQQNYQQHRMKLEQDLENKKLDYKKKIKTKIEAYLKEFNKDNTYSFIISYEPELMFYKDTAYNITNQLIDGLNKEYKQK</sequence>
<evidence type="ECO:0000256" key="1">
    <source>
        <dbReference type="ARBA" id="ARBA00009091"/>
    </source>
</evidence>
<dbReference type="Proteomes" id="UP000033121">
    <property type="component" value="Unassembled WGS sequence"/>
</dbReference>
<evidence type="ECO:0000256" key="3">
    <source>
        <dbReference type="SAM" id="Coils"/>
    </source>
</evidence>
<protein>
    <recommendedName>
        <fullName evidence="6">OmpH family outer membrane protein</fullName>
    </recommendedName>
</protein>
<dbReference type="Gene3D" id="3.30.910.20">
    <property type="entry name" value="Skp domain"/>
    <property type="match status" value="1"/>
</dbReference>
<dbReference type="Pfam" id="PF03938">
    <property type="entry name" value="OmpH"/>
    <property type="match status" value="1"/>
</dbReference>
<dbReference type="InterPro" id="IPR024930">
    <property type="entry name" value="Skp_dom_sf"/>
</dbReference>
<evidence type="ECO:0008006" key="6">
    <source>
        <dbReference type="Google" id="ProtNLM"/>
    </source>
</evidence>
<keyword evidence="3" id="KW-0175">Coiled coil</keyword>
<reference evidence="4 5" key="1">
    <citation type="submission" date="2015-04" db="EMBL/GenBank/DDBJ databases">
        <title>Whole genome shotgun sequence of Flavihumibacter petaseus NBRC 106054.</title>
        <authorList>
            <person name="Miyazawa S."/>
            <person name="Hosoyama A."/>
            <person name="Hashimoto M."/>
            <person name="Noguchi M."/>
            <person name="Tsuchikane K."/>
            <person name="Ohji S."/>
            <person name="Yamazoe A."/>
            <person name="Ichikawa N."/>
            <person name="Kimura A."/>
            <person name="Fujita N."/>
        </authorList>
    </citation>
    <scope>NUCLEOTIDE SEQUENCE [LARGE SCALE GENOMIC DNA]</scope>
    <source>
        <strain evidence="4 5">NBRC 106054</strain>
    </source>
</reference>
<proteinExistence type="inferred from homology"/>
<dbReference type="OrthoDB" id="1493259at2"/>
<dbReference type="SUPFAM" id="SSF111384">
    <property type="entry name" value="OmpH-like"/>
    <property type="match status" value="1"/>
</dbReference>
<comment type="caution">
    <text evidence="4">The sequence shown here is derived from an EMBL/GenBank/DDBJ whole genome shotgun (WGS) entry which is preliminary data.</text>
</comment>
<dbReference type="SMART" id="SM00935">
    <property type="entry name" value="OmpH"/>
    <property type="match status" value="1"/>
</dbReference>
<dbReference type="AlphaFoldDB" id="A0A0E9MVC4"/>
<dbReference type="PANTHER" id="PTHR35089:SF1">
    <property type="entry name" value="CHAPERONE PROTEIN SKP"/>
    <property type="match status" value="1"/>
</dbReference>
<dbReference type="GO" id="GO:0050821">
    <property type="term" value="P:protein stabilization"/>
    <property type="evidence" value="ECO:0007669"/>
    <property type="project" value="TreeGrafter"/>
</dbReference>
<gene>
    <name evidence="4" type="ORF">FPE01S_01_00970</name>
</gene>
<dbReference type="EMBL" id="BBWV01000001">
    <property type="protein sequence ID" value="GAO41085.1"/>
    <property type="molecule type" value="Genomic_DNA"/>
</dbReference>
<dbReference type="GO" id="GO:0051082">
    <property type="term" value="F:unfolded protein binding"/>
    <property type="evidence" value="ECO:0007669"/>
    <property type="project" value="InterPro"/>
</dbReference>
<evidence type="ECO:0000313" key="4">
    <source>
        <dbReference type="EMBL" id="GAO41085.1"/>
    </source>
</evidence>
<feature type="coiled-coil region" evidence="3">
    <location>
        <begin position="55"/>
        <end position="140"/>
    </location>
</feature>
<accession>A0A0E9MVC4</accession>
<comment type="similarity">
    <text evidence="1">Belongs to the Skp family.</text>
</comment>
<dbReference type="RefSeq" id="WP_046367012.1">
    <property type="nucleotide sequence ID" value="NZ_BBWV01000001.1"/>
</dbReference>
<keyword evidence="5" id="KW-1185">Reference proteome</keyword>
<name>A0A0E9MVC4_9BACT</name>
<dbReference type="GO" id="GO:0005829">
    <property type="term" value="C:cytosol"/>
    <property type="evidence" value="ECO:0007669"/>
    <property type="project" value="TreeGrafter"/>
</dbReference>
<organism evidence="4 5">
    <name type="scientific">Flavihumibacter petaseus NBRC 106054</name>
    <dbReference type="NCBI Taxonomy" id="1220578"/>
    <lineage>
        <taxon>Bacteria</taxon>
        <taxon>Pseudomonadati</taxon>
        <taxon>Bacteroidota</taxon>
        <taxon>Chitinophagia</taxon>
        <taxon>Chitinophagales</taxon>
        <taxon>Chitinophagaceae</taxon>
        <taxon>Flavihumibacter</taxon>
    </lineage>
</organism>
<dbReference type="STRING" id="1220578.FPE01S_01_00970"/>
<evidence type="ECO:0000256" key="2">
    <source>
        <dbReference type="ARBA" id="ARBA00022729"/>
    </source>
</evidence>
<keyword evidence="2" id="KW-0732">Signal</keyword>